<reference evidence="3 4" key="1">
    <citation type="submission" date="2017-02" db="EMBL/GenBank/DDBJ databases">
        <title>The complete genomic sequence of a novel cold adapted crude oil-degrading bacterium Planococcus qaidamina Y42.</title>
        <authorList>
            <person name="Yang R."/>
        </authorList>
    </citation>
    <scope>NUCLEOTIDE SEQUENCE [LARGE SCALE GENOMIC DNA]</scope>
    <source>
        <strain evidence="3 4">Y42</strain>
    </source>
</reference>
<dbReference type="EMBL" id="CP019640">
    <property type="protein sequence ID" value="AQQ54716.1"/>
    <property type="molecule type" value="Genomic_DNA"/>
</dbReference>
<comment type="similarity">
    <text evidence="1">Belongs to the enoyl-CoA hydratase/isomerase family.</text>
</comment>
<dbReference type="GO" id="GO:0006635">
    <property type="term" value="P:fatty acid beta-oxidation"/>
    <property type="evidence" value="ECO:0007669"/>
    <property type="project" value="TreeGrafter"/>
</dbReference>
<dbReference type="RefSeq" id="WP_232336733.1">
    <property type="nucleotide sequence ID" value="NZ_CP019640.1"/>
</dbReference>
<dbReference type="KEGG" id="pmar:B0X71_17480"/>
<name>A0A1Q2L2S2_9BACL</name>
<gene>
    <name evidence="3" type="ORF">B0X71_17480</name>
</gene>
<proteinExistence type="inferred from homology"/>
<evidence type="ECO:0000313" key="3">
    <source>
        <dbReference type="EMBL" id="AQQ54716.1"/>
    </source>
</evidence>
<keyword evidence="4" id="KW-1185">Reference proteome</keyword>
<dbReference type="FunFam" id="1.10.12.10:FF:000001">
    <property type="entry name" value="Probable enoyl-CoA hydratase, mitochondrial"/>
    <property type="match status" value="1"/>
</dbReference>
<dbReference type="PANTHER" id="PTHR11941">
    <property type="entry name" value="ENOYL-COA HYDRATASE-RELATED"/>
    <property type="match status" value="1"/>
</dbReference>
<dbReference type="AlphaFoldDB" id="A0A1Q2L2S2"/>
<dbReference type="InterPro" id="IPR029045">
    <property type="entry name" value="ClpP/crotonase-like_dom_sf"/>
</dbReference>
<evidence type="ECO:0000256" key="2">
    <source>
        <dbReference type="ARBA" id="ARBA00023239"/>
    </source>
</evidence>
<protein>
    <submittedName>
        <fullName evidence="3">Enoyl-CoA hydratase</fullName>
    </submittedName>
</protein>
<evidence type="ECO:0000256" key="1">
    <source>
        <dbReference type="ARBA" id="ARBA00005254"/>
    </source>
</evidence>
<organism evidence="3 4">
    <name type="scientific">Planococcus lenghuensis</name>
    <dbReference type="NCBI Taxonomy" id="2213202"/>
    <lineage>
        <taxon>Bacteria</taxon>
        <taxon>Bacillati</taxon>
        <taxon>Bacillota</taxon>
        <taxon>Bacilli</taxon>
        <taxon>Bacillales</taxon>
        <taxon>Caryophanaceae</taxon>
        <taxon>Planococcus</taxon>
    </lineage>
</organism>
<sequence length="262" mass="28421">MRQREWEFVNLETKDSIAVLTINNPPLNILTDAVLTEFNNAVEEILTDETLRVILLRAMGEKVFIAGADINQFPALTADTGLMLVEKGKKIFDKLGLANLPVICAVNGSALGAGLELALACDIRIAEEHAKLGLPETGLGILPGYGGTQRLTRLVGSGKAKEMILAGVRLSAQEAYDHGLVERVVPKGQAFDTAKELAQKIAEKGPIAVSYAKRVIDEGYELSLEEGQKLESQLFAELCKTADMQEGVKAFKEKRQPKFSGK</sequence>
<dbReference type="Gene3D" id="1.10.12.10">
    <property type="entry name" value="Lyase 2-enoyl-coa Hydratase, Chain A, domain 2"/>
    <property type="match status" value="1"/>
</dbReference>
<dbReference type="PANTHER" id="PTHR11941:SF54">
    <property type="entry name" value="ENOYL-COA HYDRATASE, MITOCHONDRIAL"/>
    <property type="match status" value="1"/>
</dbReference>
<dbReference type="Gene3D" id="3.90.226.10">
    <property type="entry name" value="2-enoyl-CoA Hydratase, Chain A, domain 1"/>
    <property type="match status" value="1"/>
</dbReference>
<dbReference type="SUPFAM" id="SSF52096">
    <property type="entry name" value="ClpP/crotonase"/>
    <property type="match status" value="1"/>
</dbReference>
<keyword evidence="2" id="KW-0456">Lyase</keyword>
<accession>A0A1Q2L2S2</accession>
<dbReference type="CDD" id="cd06558">
    <property type="entry name" value="crotonase-like"/>
    <property type="match status" value="1"/>
</dbReference>
<dbReference type="Pfam" id="PF00378">
    <property type="entry name" value="ECH_1"/>
    <property type="match status" value="1"/>
</dbReference>
<dbReference type="FunFam" id="3.90.226.10:FF:000009">
    <property type="entry name" value="Carnitinyl-CoA dehydratase"/>
    <property type="match status" value="1"/>
</dbReference>
<dbReference type="Proteomes" id="UP000188184">
    <property type="component" value="Chromosome"/>
</dbReference>
<dbReference type="InterPro" id="IPR014748">
    <property type="entry name" value="Enoyl-CoA_hydra_C"/>
</dbReference>
<dbReference type="InterPro" id="IPR001753">
    <property type="entry name" value="Enoyl-CoA_hydra/iso"/>
</dbReference>
<evidence type="ECO:0000313" key="4">
    <source>
        <dbReference type="Proteomes" id="UP000188184"/>
    </source>
</evidence>
<dbReference type="GO" id="GO:0016836">
    <property type="term" value="F:hydro-lyase activity"/>
    <property type="evidence" value="ECO:0007669"/>
    <property type="project" value="UniProtKB-ARBA"/>
</dbReference>